<dbReference type="KEGG" id="mor:MOC_1831"/>
<dbReference type="Proteomes" id="UP000029492">
    <property type="component" value="Chromosome"/>
</dbReference>
<organism evidence="1 2">
    <name type="scientific">Methylobacterium oryzae CBMB20</name>
    <dbReference type="NCBI Taxonomy" id="693986"/>
    <lineage>
        <taxon>Bacteria</taxon>
        <taxon>Pseudomonadati</taxon>
        <taxon>Pseudomonadota</taxon>
        <taxon>Alphaproteobacteria</taxon>
        <taxon>Hyphomicrobiales</taxon>
        <taxon>Methylobacteriaceae</taxon>
        <taxon>Methylobacterium</taxon>
    </lineage>
</organism>
<dbReference type="AlphaFoldDB" id="A0A089NNU7"/>
<protein>
    <submittedName>
        <fullName evidence="1">Protein of unassigned function</fullName>
    </submittedName>
</protein>
<dbReference type="EMBL" id="CP003811">
    <property type="protein sequence ID" value="AIQ89586.1"/>
    <property type="molecule type" value="Genomic_DNA"/>
</dbReference>
<gene>
    <name evidence="1" type="ORF">MOC_1831</name>
</gene>
<reference evidence="1 2" key="1">
    <citation type="journal article" date="2014" name="PLoS ONE">
        <title>Genome Information of Methylobacterium oryzae, a Plant-Probiotic Methylotroph in the Phyllosphere.</title>
        <authorList>
            <person name="Kwak M.J."/>
            <person name="Jeong H."/>
            <person name="Madhaiyan M."/>
            <person name="Lee Y."/>
            <person name="Sa T.M."/>
            <person name="Oh T.K."/>
            <person name="Kim J.F."/>
        </authorList>
    </citation>
    <scope>NUCLEOTIDE SEQUENCE [LARGE SCALE GENOMIC DNA]</scope>
    <source>
        <strain evidence="1 2">CBMB20</strain>
    </source>
</reference>
<evidence type="ECO:0000313" key="1">
    <source>
        <dbReference type="EMBL" id="AIQ89586.1"/>
    </source>
</evidence>
<evidence type="ECO:0000313" key="2">
    <source>
        <dbReference type="Proteomes" id="UP000029492"/>
    </source>
</evidence>
<dbReference type="HOGENOM" id="CLU_2180767_0_0_5"/>
<sequence length="109" mass="12489">MLRLSSDLKFLEWRDGSRQSRQRTKCLRDEREIGRPEMKTVRSGSAFLAFNPSGEFGGVIVFGHIQPLQTCAVVRRAVTRRDSRFEMISEVEVSSSARERRNPPHRLAG</sequence>
<accession>A0A089NNU7</accession>
<proteinExistence type="predicted"/>
<name>A0A089NNU7_9HYPH</name>
<keyword evidence="2" id="KW-1185">Reference proteome</keyword>